<reference evidence="2" key="1">
    <citation type="submission" date="2020-07" db="EMBL/GenBank/DDBJ databases">
        <title>Genome sequences of bacteria associated with the marine, planktonic diatom Thalassiosira profunda strain ECT2AJA-044.</title>
        <authorList>
            <person name="Gargas C.B."/>
            <person name="Roberts W.R."/>
            <person name="Alverson A.J."/>
        </authorList>
    </citation>
    <scope>NUCLEOTIDE SEQUENCE</scope>
    <source>
        <strain evidence="2">ECT2AJA-044</strain>
    </source>
</reference>
<accession>A0A975ENF9</accession>
<evidence type="ECO:0000313" key="2">
    <source>
        <dbReference type="EMBL" id="QTN35296.1"/>
    </source>
</evidence>
<dbReference type="RefSeq" id="WP_209355982.1">
    <property type="nucleotide sequence ID" value="NZ_CP060010.1"/>
</dbReference>
<name>A0A975ENF9_9RHOB</name>
<protein>
    <submittedName>
        <fullName evidence="2">VOC family protein</fullName>
    </submittedName>
</protein>
<dbReference type="Gene3D" id="3.10.180.10">
    <property type="entry name" value="2,3-Dihydroxybiphenyl 1,2-Dioxygenase, domain 1"/>
    <property type="match status" value="1"/>
</dbReference>
<proteinExistence type="predicted"/>
<dbReference type="InterPro" id="IPR025870">
    <property type="entry name" value="Glyoxalase-like_dom"/>
</dbReference>
<dbReference type="Pfam" id="PF13468">
    <property type="entry name" value="Glyoxalase_3"/>
    <property type="match status" value="1"/>
</dbReference>
<dbReference type="KEGG" id="cact:HZ995_12505"/>
<sequence>MQFDHFAIAGETLEAAVAHVEDVLGVALLPGGKHTHFGTHNQLLGLADGLYLEAISIDPEAPKPDYARWFDLDRFAGAPRISNWICRSEDLLAELEILPDGAGVPVALTRGDFAWRMAVPADGVLPCDGCFPALIQWDVAKIPGDILPASGCKLSRFEVAHPEAQWLRETISLDDPKVQFVEGPREMRATFETPHGTRVLS</sequence>
<dbReference type="Proteomes" id="UP000665026">
    <property type="component" value="Chromosome"/>
</dbReference>
<dbReference type="EMBL" id="CP060010">
    <property type="protein sequence ID" value="QTN35296.1"/>
    <property type="molecule type" value="Genomic_DNA"/>
</dbReference>
<evidence type="ECO:0000313" key="3">
    <source>
        <dbReference type="Proteomes" id="UP000665026"/>
    </source>
</evidence>
<feature type="domain" description="Glyoxalase-like" evidence="1">
    <location>
        <begin position="3"/>
        <end position="169"/>
    </location>
</feature>
<evidence type="ECO:0000259" key="1">
    <source>
        <dbReference type="Pfam" id="PF13468"/>
    </source>
</evidence>
<organism evidence="2 3">
    <name type="scientific">Cognatishimia activa</name>
    <dbReference type="NCBI Taxonomy" id="1715691"/>
    <lineage>
        <taxon>Bacteria</taxon>
        <taxon>Pseudomonadati</taxon>
        <taxon>Pseudomonadota</taxon>
        <taxon>Alphaproteobacteria</taxon>
        <taxon>Rhodobacterales</taxon>
        <taxon>Paracoccaceae</taxon>
        <taxon>Cognatishimia</taxon>
    </lineage>
</organism>
<dbReference type="InterPro" id="IPR029068">
    <property type="entry name" value="Glyas_Bleomycin-R_OHBP_Dase"/>
</dbReference>
<dbReference type="AlphaFoldDB" id="A0A975ENF9"/>
<gene>
    <name evidence="2" type="ORF">HZ995_12505</name>
</gene>